<evidence type="ECO:0000256" key="1">
    <source>
        <dbReference type="ARBA" id="ARBA00005662"/>
    </source>
</evidence>
<dbReference type="EMBL" id="BMMP01000002">
    <property type="protein sequence ID" value="GGO43717.1"/>
    <property type="molecule type" value="Genomic_DNA"/>
</dbReference>
<name>A0ABQ2LVT5_9ACTN</name>
<comment type="caution">
    <text evidence="3">The sequence shown here is derived from an EMBL/GenBank/DDBJ whole genome shotgun (WGS) entry which is preliminary data.</text>
</comment>
<evidence type="ECO:0000313" key="4">
    <source>
        <dbReference type="Proteomes" id="UP000631535"/>
    </source>
</evidence>
<feature type="domain" description="Capsule synthesis protein CapA" evidence="2">
    <location>
        <begin position="7"/>
        <end position="292"/>
    </location>
</feature>
<comment type="similarity">
    <text evidence="1">Belongs to the CapA family.</text>
</comment>
<keyword evidence="4" id="KW-1185">Reference proteome</keyword>
<sequence>MSGESVDLSLCGDVMLGRGVDQILPYPGSPELREGFTRHAGDYVRLVEARSGPVPVPAGFSWPWGDALQALETFRPDVRVMNLETSVTSSPAFAPGKGIHYRMAPANLPCLSAARPDVCVLANNHVMDFGVPGLEETLDALAGAGLRTAGAGRDLEEARRPAVVPLTGPGPARRVLTFATGTPSSGVPGSWAATESRPGVDFLPVLSESSAAELSCRVRELRRPGDVVVVSVHWGSNWGYTVPPEQTRFAHGLIDGGGADVVFGHSSHHPRPVEIYRGKLVLYGCGDFIDDYEGITGYEEYRDELRLLYLASVDVGSGRLVRLRAVPFISRRMRLHRAAPADAAWLRSVLDEISRDFGVRAAAGDDAVLTLEAARR</sequence>
<evidence type="ECO:0000313" key="3">
    <source>
        <dbReference type="EMBL" id="GGO43717.1"/>
    </source>
</evidence>
<proteinExistence type="inferred from homology"/>
<dbReference type="Proteomes" id="UP000631535">
    <property type="component" value="Unassembled WGS sequence"/>
</dbReference>
<dbReference type="CDD" id="cd07381">
    <property type="entry name" value="MPP_CapA"/>
    <property type="match status" value="1"/>
</dbReference>
<dbReference type="Pfam" id="PF09587">
    <property type="entry name" value="PGA_cap"/>
    <property type="match status" value="1"/>
</dbReference>
<dbReference type="InterPro" id="IPR029052">
    <property type="entry name" value="Metallo-depent_PP-like"/>
</dbReference>
<dbReference type="RefSeq" id="WP_189035588.1">
    <property type="nucleotide sequence ID" value="NZ_BMMP01000002.1"/>
</dbReference>
<evidence type="ECO:0000259" key="2">
    <source>
        <dbReference type="SMART" id="SM00854"/>
    </source>
</evidence>
<gene>
    <name evidence="3" type="ORF">GCM10012287_07540</name>
</gene>
<reference evidence="4" key="1">
    <citation type="journal article" date="2019" name="Int. J. Syst. Evol. Microbiol.">
        <title>The Global Catalogue of Microorganisms (GCM) 10K type strain sequencing project: providing services to taxonomists for standard genome sequencing and annotation.</title>
        <authorList>
            <consortium name="The Broad Institute Genomics Platform"/>
            <consortium name="The Broad Institute Genome Sequencing Center for Infectious Disease"/>
            <person name="Wu L."/>
            <person name="Ma J."/>
        </authorList>
    </citation>
    <scope>NUCLEOTIDE SEQUENCE [LARGE SCALE GENOMIC DNA]</scope>
    <source>
        <strain evidence="4">CGMCC 4.7178</strain>
    </source>
</reference>
<dbReference type="PANTHER" id="PTHR33393:SF11">
    <property type="entry name" value="POLYGLUTAMINE SYNTHESIS ACCESSORY PROTEIN RV0574C-RELATED"/>
    <property type="match status" value="1"/>
</dbReference>
<organism evidence="3 4">
    <name type="scientific">Streptomyces daqingensis</name>
    <dbReference type="NCBI Taxonomy" id="1472640"/>
    <lineage>
        <taxon>Bacteria</taxon>
        <taxon>Bacillati</taxon>
        <taxon>Actinomycetota</taxon>
        <taxon>Actinomycetes</taxon>
        <taxon>Kitasatosporales</taxon>
        <taxon>Streptomycetaceae</taxon>
        <taxon>Streptomyces</taxon>
    </lineage>
</organism>
<dbReference type="SUPFAM" id="SSF56300">
    <property type="entry name" value="Metallo-dependent phosphatases"/>
    <property type="match status" value="1"/>
</dbReference>
<accession>A0ABQ2LVT5</accession>
<dbReference type="Gene3D" id="3.60.21.10">
    <property type="match status" value="1"/>
</dbReference>
<dbReference type="InterPro" id="IPR019079">
    <property type="entry name" value="Capsule_synth_CapA"/>
</dbReference>
<dbReference type="InterPro" id="IPR052169">
    <property type="entry name" value="CW_Biosynth-Accessory"/>
</dbReference>
<dbReference type="SMART" id="SM00854">
    <property type="entry name" value="PGA_cap"/>
    <property type="match status" value="1"/>
</dbReference>
<dbReference type="PANTHER" id="PTHR33393">
    <property type="entry name" value="POLYGLUTAMINE SYNTHESIS ACCESSORY PROTEIN RV0574C-RELATED"/>
    <property type="match status" value="1"/>
</dbReference>
<protein>
    <recommendedName>
        <fullName evidence="2">Capsule synthesis protein CapA domain-containing protein</fullName>
    </recommendedName>
</protein>